<dbReference type="EMBL" id="CP041372">
    <property type="protein sequence ID" value="QKS70233.1"/>
    <property type="molecule type" value="Genomic_DNA"/>
</dbReference>
<organism evidence="1 2">
    <name type="scientific">Paenalkalicoccus suaedae</name>
    <dbReference type="NCBI Taxonomy" id="2592382"/>
    <lineage>
        <taxon>Bacteria</taxon>
        <taxon>Bacillati</taxon>
        <taxon>Bacillota</taxon>
        <taxon>Bacilli</taxon>
        <taxon>Bacillales</taxon>
        <taxon>Bacillaceae</taxon>
        <taxon>Paenalkalicoccus</taxon>
    </lineage>
</organism>
<evidence type="ECO:0000313" key="1">
    <source>
        <dbReference type="EMBL" id="QKS70233.1"/>
    </source>
</evidence>
<protein>
    <submittedName>
        <fullName evidence="1">Uncharacterized protein</fullName>
    </submittedName>
</protein>
<dbReference type="AlphaFoldDB" id="A0A859FAC6"/>
<evidence type="ECO:0000313" key="2">
    <source>
        <dbReference type="Proteomes" id="UP000318138"/>
    </source>
</evidence>
<dbReference type="KEGG" id="psua:FLK61_26085"/>
<dbReference type="Proteomes" id="UP000318138">
    <property type="component" value="Chromosome"/>
</dbReference>
<proteinExistence type="predicted"/>
<sequence>MSKTALIEWEYEDNLDFDLTKGMFLASEIVYGVRMYPYVSINNDRYYLERTK</sequence>
<gene>
    <name evidence="1" type="ORF">FLK61_26085</name>
</gene>
<dbReference type="RefSeq" id="WP_176008273.1">
    <property type="nucleotide sequence ID" value="NZ_CP041372.2"/>
</dbReference>
<reference evidence="2" key="1">
    <citation type="submission" date="2019-07" db="EMBL/GenBank/DDBJ databases">
        <title>Bacillus alkalisoli sp. nov. isolated from saline soil.</title>
        <authorList>
            <person name="Sun J.-Q."/>
            <person name="Xu L."/>
        </authorList>
    </citation>
    <scope>NUCLEOTIDE SEQUENCE [LARGE SCALE GENOMIC DNA]</scope>
    <source>
        <strain evidence="2">M4U3P1</strain>
    </source>
</reference>
<accession>A0A859FAC6</accession>
<keyword evidence="2" id="KW-1185">Reference proteome</keyword>
<name>A0A859FAC6_9BACI</name>